<comment type="caution">
    <text evidence="3">The sequence shown here is derived from an EMBL/GenBank/DDBJ whole genome shotgun (WGS) entry which is preliminary data.</text>
</comment>
<feature type="compositionally biased region" description="Basic and acidic residues" evidence="1">
    <location>
        <begin position="25"/>
        <end position="35"/>
    </location>
</feature>
<dbReference type="InterPro" id="IPR038610">
    <property type="entry name" value="FliK-like_C_sf"/>
</dbReference>
<dbReference type="AlphaFoldDB" id="A0A922P5W1"/>
<feature type="compositionally biased region" description="Acidic residues" evidence="1">
    <location>
        <begin position="73"/>
        <end position="93"/>
    </location>
</feature>
<dbReference type="Pfam" id="PF02120">
    <property type="entry name" value="Flg_hook"/>
    <property type="match status" value="1"/>
</dbReference>
<dbReference type="Gene3D" id="3.30.750.140">
    <property type="match status" value="1"/>
</dbReference>
<dbReference type="RefSeq" id="WP_037161527.1">
    <property type="nucleotide sequence ID" value="NZ_CAJXID010000024.1"/>
</dbReference>
<reference evidence="3 4" key="1">
    <citation type="submission" date="2014-06" db="EMBL/GenBank/DDBJ databases">
        <title>Rhizobium pelagicum/R2-400B4.</title>
        <authorList>
            <person name="Kimes N.E."/>
            <person name="Lopez-Perez M."/>
        </authorList>
    </citation>
    <scope>NUCLEOTIDE SEQUENCE [LARGE SCALE GENOMIC DNA]</scope>
    <source>
        <strain evidence="3 4">R2-400B4</strain>
    </source>
</reference>
<accession>A0A922P5W1</accession>
<dbReference type="EMBL" id="JOKJ01000001">
    <property type="protein sequence ID" value="KEQ10760.1"/>
    <property type="molecule type" value="Genomic_DNA"/>
</dbReference>
<feature type="compositionally biased region" description="Low complexity" evidence="1">
    <location>
        <begin position="342"/>
        <end position="356"/>
    </location>
</feature>
<feature type="domain" description="Flagellar hook-length control protein-like C-terminal" evidence="2">
    <location>
        <begin position="268"/>
        <end position="334"/>
    </location>
</feature>
<dbReference type="OrthoDB" id="8117459at2"/>
<gene>
    <name evidence="3" type="ORF">GV68_00280</name>
</gene>
<evidence type="ECO:0000256" key="1">
    <source>
        <dbReference type="SAM" id="MobiDB-lite"/>
    </source>
</evidence>
<name>A0A922P5W1_9HYPH</name>
<feature type="compositionally biased region" description="Basic and acidic residues" evidence="1">
    <location>
        <begin position="130"/>
        <end position="141"/>
    </location>
</feature>
<feature type="compositionally biased region" description="Polar residues" evidence="1">
    <location>
        <begin position="40"/>
        <end position="55"/>
    </location>
</feature>
<dbReference type="CDD" id="cd17470">
    <property type="entry name" value="T3SS_Flik_C"/>
    <property type="match status" value="1"/>
</dbReference>
<evidence type="ECO:0000313" key="4">
    <source>
        <dbReference type="Proteomes" id="UP000052167"/>
    </source>
</evidence>
<evidence type="ECO:0000313" key="3">
    <source>
        <dbReference type="EMBL" id="KEQ10760.1"/>
    </source>
</evidence>
<feature type="region of interest" description="Disordered" evidence="1">
    <location>
        <begin position="1"/>
        <end position="96"/>
    </location>
</feature>
<feature type="region of interest" description="Disordered" evidence="1">
    <location>
        <begin position="118"/>
        <end position="154"/>
    </location>
</feature>
<proteinExistence type="predicted"/>
<dbReference type="Proteomes" id="UP000052167">
    <property type="component" value="Unassembled WGS sequence"/>
</dbReference>
<feature type="region of interest" description="Disordered" evidence="1">
    <location>
        <begin position="336"/>
        <end position="409"/>
    </location>
</feature>
<sequence>MSHQTTAHGADTPAAESGRRSVRTALDKAGEHTVEDQGETTRTSVSSIFPTTKGQVQRHLQDSSNSVVIPAAEDAEPVADDDETASETAEEGTGEVRGAADLLSILAGLNSAAAASAVNAGSSRPAPAGDGRRGSSGEGAEKTGSATDATHRGATAEAVLDMPSADEADVGPERNFKFINAKNGSINAELTQAAQSNEKGGSDSKTASSSTETVMVLDSRRIVGLPSGSNSASIMAAMVGDQSWSSAMQPDATLSNTAAQSSSGSVVHMLKLQMNPHDLGSVTAMLKMSGEQLHVHLTVETRAALQQLSDDSSGMLDALRAQGFSVDQVTISVAPTADTDSQKGQQGAQNGQQMTGSGERQGEANREQSGQRFDQTGDSRNFDNDSSLDTSAAFGPGAAGDTRAGQLYL</sequence>
<protein>
    <recommendedName>
        <fullName evidence="2">Flagellar hook-length control protein-like C-terminal domain-containing protein</fullName>
    </recommendedName>
</protein>
<keyword evidence="4" id="KW-1185">Reference proteome</keyword>
<organism evidence="3 4">
    <name type="scientific">Pseudorhizobium pelagicum</name>
    <dbReference type="NCBI Taxonomy" id="1509405"/>
    <lineage>
        <taxon>Bacteria</taxon>
        <taxon>Pseudomonadati</taxon>
        <taxon>Pseudomonadota</taxon>
        <taxon>Alphaproteobacteria</taxon>
        <taxon>Hyphomicrobiales</taxon>
        <taxon>Rhizobiaceae</taxon>
        <taxon>Rhizobium/Agrobacterium group</taxon>
        <taxon>Pseudorhizobium</taxon>
    </lineage>
</organism>
<dbReference type="InterPro" id="IPR021136">
    <property type="entry name" value="Flagellar_hook_control-like_C"/>
</dbReference>
<evidence type="ECO:0000259" key="2">
    <source>
        <dbReference type="Pfam" id="PF02120"/>
    </source>
</evidence>